<evidence type="ECO:0000313" key="1">
    <source>
        <dbReference type="EMBL" id="MFD2967814.1"/>
    </source>
</evidence>
<name>A0ABW6BI30_9SPHI</name>
<dbReference type="RefSeq" id="WP_320183090.1">
    <property type="nucleotide sequence ID" value="NZ_CP138332.1"/>
</dbReference>
<dbReference type="Pfam" id="PF00756">
    <property type="entry name" value="Esterase"/>
    <property type="match status" value="1"/>
</dbReference>
<sequence length="379" mass="43471">MNQNDRHQVRIEVINNCDSFIGERCYLTGSFNNWVADDHLIGELPAKGEAFSTIIRDVRPGELELKINRGSWDKLQSTPEGKLPLPFSFQVNHDLEISLTIDAWRDEFPSSTASAQVKLLDENFYFPHLDCYRKVWIYLPKSYAEGDRSYPVLYMHDGQHLFDEATSVGRAGPVEWMVDETIDAHEGQVLVVAVDHAPTYAERETEFLMHPKPEVPVVKGEAYLKDIVSVLKPYVDKHYRTKSDRDHTAMVGSSIGGLLSLYAALSYPETFGTLGIFSPSIWMDRTALYQISQERLERSKAAFKGMDFYLYVGGREKRMDSRGKHGNMSRDLQEYADFLKEHATIAMELDIDPHGKHGAQAWQQAFSRFYLFWQEKINN</sequence>
<comment type="caution">
    <text evidence="1">The sequence shown here is derived from an EMBL/GenBank/DDBJ whole genome shotgun (WGS) entry which is preliminary data.</text>
</comment>
<proteinExistence type="predicted"/>
<accession>A0ABW6BI30</accession>
<dbReference type="InterPro" id="IPR000801">
    <property type="entry name" value="Esterase-like"/>
</dbReference>
<dbReference type="Proteomes" id="UP001597525">
    <property type="component" value="Unassembled WGS sequence"/>
</dbReference>
<keyword evidence="2" id="KW-1185">Reference proteome</keyword>
<organism evidence="1 2">
    <name type="scientific">Sphingobacterium bambusae</name>
    <dbReference type="NCBI Taxonomy" id="662858"/>
    <lineage>
        <taxon>Bacteria</taxon>
        <taxon>Pseudomonadati</taxon>
        <taxon>Bacteroidota</taxon>
        <taxon>Sphingobacteriia</taxon>
        <taxon>Sphingobacteriales</taxon>
        <taxon>Sphingobacteriaceae</taxon>
        <taxon>Sphingobacterium</taxon>
    </lineage>
</organism>
<gene>
    <name evidence="1" type="ORF">ACFS7Y_10465</name>
</gene>
<dbReference type="PANTHER" id="PTHR48098">
    <property type="entry name" value="ENTEROCHELIN ESTERASE-RELATED"/>
    <property type="match status" value="1"/>
</dbReference>
<dbReference type="SUPFAM" id="SSF53474">
    <property type="entry name" value="alpha/beta-Hydrolases"/>
    <property type="match status" value="1"/>
</dbReference>
<dbReference type="EMBL" id="JBHUPB010000007">
    <property type="protein sequence ID" value="MFD2967814.1"/>
    <property type="molecule type" value="Genomic_DNA"/>
</dbReference>
<dbReference type="InterPro" id="IPR029058">
    <property type="entry name" value="AB_hydrolase_fold"/>
</dbReference>
<dbReference type="GO" id="GO:0016787">
    <property type="term" value="F:hydrolase activity"/>
    <property type="evidence" value="ECO:0007669"/>
    <property type="project" value="UniProtKB-KW"/>
</dbReference>
<protein>
    <submittedName>
        <fullName evidence="1">Alpha/beta hydrolase</fullName>
    </submittedName>
</protein>
<evidence type="ECO:0000313" key="2">
    <source>
        <dbReference type="Proteomes" id="UP001597525"/>
    </source>
</evidence>
<dbReference type="InterPro" id="IPR050583">
    <property type="entry name" value="Mycobacterial_A85_antigen"/>
</dbReference>
<dbReference type="Gene3D" id="3.40.50.1820">
    <property type="entry name" value="alpha/beta hydrolase"/>
    <property type="match status" value="1"/>
</dbReference>
<reference evidence="2" key="1">
    <citation type="journal article" date="2019" name="Int. J. Syst. Evol. Microbiol.">
        <title>The Global Catalogue of Microorganisms (GCM) 10K type strain sequencing project: providing services to taxonomists for standard genome sequencing and annotation.</title>
        <authorList>
            <consortium name="The Broad Institute Genomics Platform"/>
            <consortium name="The Broad Institute Genome Sequencing Center for Infectious Disease"/>
            <person name="Wu L."/>
            <person name="Ma J."/>
        </authorList>
    </citation>
    <scope>NUCLEOTIDE SEQUENCE [LARGE SCALE GENOMIC DNA]</scope>
    <source>
        <strain evidence="2">KCTC 22814</strain>
    </source>
</reference>
<dbReference type="PANTHER" id="PTHR48098:SF6">
    <property type="entry name" value="FERRI-BACILLIBACTIN ESTERASE BESA"/>
    <property type="match status" value="1"/>
</dbReference>
<keyword evidence="1" id="KW-0378">Hydrolase</keyword>